<keyword evidence="3" id="KW-1185">Reference proteome</keyword>
<evidence type="ECO:0000256" key="1">
    <source>
        <dbReference type="SAM" id="MobiDB-lite"/>
    </source>
</evidence>
<gene>
    <name evidence="2" type="ORF">B0J12DRAFT_292398</name>
</gene>
<evidence type="ECO:0000313" key="2">
    <source>
        <dbReference type="EMBL" id="KAH7061394.1"/>
    </source>
</evidence>
<name>A0ABQ8GNS3_9PEZI</name>
<proteinExistence type="predicted"/>
<protein>
    <submittedName>
        <fullName evidence="2">Uncharacterized protein</fullName>
    </submittedName>
</protein>
<feature type="region of interest" description="Disordered" evidence="1">
    <location>
        <begin position="90"/>
        <end position="157"/>
    </location>
</feature>
<evidence type="ECO:0000313" key="3">
    <source>
        <dbReference type="Proteomes" id="UP000774617"/>
    </source>
</evidence>
<sequence length="157" mass="17345">MAVVRTRQTSTGQPLHIAALVLSVLPPWRMLPLWTRLRAAHRTASSTARSSCHYDLHLRCRVGEEGEKCGGTVFSFASCHAWKRRRDRTTRTSIWGSASASSENRWPGRARGQMRSRRQPGFRIRQREADMGASGVRDGRGPGAMPPSSVHEPAAGA</sequence>
<comment type="caution">
    <text evidence="2">The sequence shown here is derived from an EMBL/GenBank/DDBJ whole genome shotgun (WGS) entry which is preliminary data.</text>
</comment>
<dbReference type="Proteomes" id="UP000774617">
    <property type="component" value="Unassembled WGS sequence"/>
</dbReference>
<reference evidence="2 3" key="1">
    <citation type="journal article" date="2021" name="Nat. Commun.">
        <title>Genetic determinants of endophytism in the Arabidopsis root mycobiome.</title>
        <authorList>
            <person name="Mesny F."/>
            <person name="Miyauchi S."/>
            <person name="Thiergart T."/>
            <person name="Pickel B."/>
            <person name="Atanasova L."/>
            <person name="Karlsson M."/>
            <person name="Huettel B."/>
            <person name="Barry K.W."/>
            <person name="Haridas S."/>
            <person name="Chen C."/>
            <person name="Bauer D."/>
            <person name="Andreopoulos W."/>
            <person name="Pangilinan J."/>
            <person name="LaButti K."/>
            <person name="Riley R."/>
            <person name="Lipzen A."/>
            <person name="Clum A."/>
            <person name="Drula E."/>
            <person name="Henrissat B."/>
            <person name="Kohler A."/>
            <person name="Grigoriev I.V."/>
            <person name="Martin F.M."/>
            <person name="Hacquard S."/>
        </authorList>
    </citation>
    <scope>NUCLEOTIDE SEQUENCE [LARGE SCALE GENOMIC DNA]</scope>
    <source>
        <strain evidence="2 3">MPI-SDFR-AT-0080</strain>
    </source>
</reference>
<organism evidence="2 3">
    <name type="scientific">Macrophomina phaseolina</name>
    <dbReference type="NCBI Taxonomy" id="35725"/>
    <lineage>
        <taxon>Eukaryota</taxon>
        <taxon>Fungi</taxon>
        <taxon>Dikarya</taxon>
        <taxon>Ascomycota</taxon>
        <taxon>Pezizomycotina</taxon>
        <taxon>Dothideomycetes</taxon>
        <taxon>Dothideomycetes incertae sedis</taxon>
        <taxon>Botryosphaeriales</taxon>
        <taxon>Botryosphaeriaceae</taxon>
        <taxon>Macrophomina</taxon>
    </lineage>
</organism>
<accession>A0ABQ8GNS3</accession>
<feature type="compositionally biased region" description="Polar residues" evidence="1">
    <location>
        <begin position="91"/>
        <end position="104"/>
    </location>
</feature>
<dbReference type="EMBL" id="JAGTJR010000004">
    <property type="protein sequence ID" value="KAH7061394.1"/>
    <property type="molecule type" value="Genomic_DNA"/>
</dbReference>